<dbReference type="PANTHER" id="PTHR19918">
    <property type="entry name" value="CELL DIVISION CYCLE 20 CDC20 FIZZY -RELATED"/>
    <property type="match status" value="1"/>
</dbReference>
<evidence type="ECO:0000313" key="7">
    <source>
        <dbReference type="EMBL" id="OHT06971.1"/>
    </source>
</evidence>
<keyword evidence="3" id="KW-0677">Repeat</keyword>
<dbReference type="PROSITE" id="PS50294">
    <property type="entry name" value="WD_REPEATS_REGION"/>
    <property type="match status" value="1"/>
</dbReference>
<comment type="caution">
    <text evidence="7">The sequence shown here is derived from an EMBL/GenBank/DDBJ whole genome shotgun (WGS) entry which is preliminary data.</text>
</comment>
<dbReference type="GO" id="GO:0031145">
    <property type="term" value="P:anaphase-promoting complex-dependent catabolic process"/>
    <property type="evidence" value="ECO:0007669"/>
    <property type="project" value="TreeGrafter"/>
</dbReference>
<feature type="domain" description="CDC20/Fizzy WD40" evidence="6">
    <location>
        <begin position="98"/>
        <end position="381"/>
    </location>
</feature>
<keyword evidence="8" id="KW-1185">Reference proteome</keyword>
<dbReference type="InterPro" id="IPR056150">
    <property type="entry name" value="WD40_CDC20-Fz"/>
</dbReference>
<proteinExistence type="inferred from homology"/>
<comment type="similarity">
    <text evidence="1">Belongs to the WD repeat CDC20/Fizzy family.</text>
</comment>
<dbReference type="Pfam" id="PF24807">
    <property type="entry name" value="WD40_CDC20-Fz"/>
    <property type="match status" value="1"/>
</dbReference>
<dbReference type="Gene3D" id="2.130.10.10">
    <property type="entry name" value="YVTN repeat-like/Quinoprotein amine dehydrogenase"/>
    <property type="match status" value="1"/>
</dbReference>
<feature type="repeat" description="WD" evidence="5">
    <location>
        <begin position="350"/>
        <end position="385"/>
    </location>
</feature>
<dbReference type="InterPro" id="IPR001680">
    <property type="entry name" value="WD40_rpt"/>
</dbReference>
<evidence type="ECO:0000259" key="6">
    <source>
        <dbReference type="Pfam" id="PF24807"/>
    </source>
</evidence>
<dbReference type="InterPro" id="IPR036322">
    <property type="entry name" value="WD40_repeat_dom_sf"/>
</dbReference>
<reference evidence="7" key="1">
    <citation type="submission" date="2016-10" db="EMBL/GenBank/DDBJ databases">
        <authorList>
            <person name="Benchimol M."/>
            <person name="Almeida L.G."/>
            <person name="Vasconcelos A.T."/>
            <person name="Perreira-Neves A."/>
            <person name="Rosa I.A."/>
            <person name="Tasca T."/>
            <person name="Bogo M.R."/>
            <person name="de Souza W."/>
        </authorList>
    </citation>
    <scope>NUCLEOTIDE SEQUENCE [LARGE SCALE GENOMIC DNA]</scope>
    <source>
        <strain evidence="7">K</strain>
    </source>
</reference>
<dbReference type="OrthoDB" id="10263272at2759"/>
<dbReference type="GeneID" id="94838682"/>
<organism evidence="7 8">
    <name type="scientific">Tritrichomonas foetus</name>
    <dbReference type="NCBI Taxonomy" id="1144522"/>
    <lineage>
        <taxon>Eukaryota</taxon>
        <taxon>Metamonada</taxon>
        <taxon>Parabasalia</taxon>
        <taxon>Tritrichomonadida</taxon>
        <taxon>Tritrichomonadidae</taxon>
        <taxon>Tritrichomonas</taxon>
    </lineage>
</organism>
<evidence type="ECO:0000256" key="3">
    <source>
        <dbReference type="ARBA" id="ARBA00022737"/>
    </source>
</evidence>
<evidence type="ECO:0000256" key="5">
    <source>
        <dbReference type="PROSITE-ProRule" id="PRU00221"/>
    </source>
</evidence>
<sequence length="395" mass="44388">MDYELKLEKSPRSPRFHRDRLTAVSKKSKQGKDVRINQSLIPPMVLFPKKDKVTFFDPSLIKSSIYSPFLTSPLIKSQTRRRVPNHPIKAIPINDPLDDYNFCPIDWSAKDIIALALDTKTVLINPRTYTKQKFHCSSADAVSLKFNSSGSILALGSLLGPVRLFDVDTEKPITTFQNVDSVVYSIDTSENIFISAHEAGFVCISDFRAKQSSNNNSIQKCVGNQCSRAVFSPDGKKIAVSHQNTLVSIFDIRNLEQPISINKDHTSVIHPISWSPKTPDLIATGGGLTDRTIKIWNTQNGKIDKQVDVASQICNLFWSKNNNEIISTQGFNSNNIFFWNETDLKNTAQIKGHKNRVLYAAISPDHNTLATLTENDPLQFWDLRTNIKSVPNTLR</sequence>
<protein>
    <submittedName>
        <fullName evidence="7">Meiotic fizzy-related protein 1</fullName>
    </submittedName>
</protein>
<dbReference type="GO" id="GO:0010997">
    <property type="term" value="F:anaphase-promoting complex binding"/>
    <property type="evidence" value="ECO:0007669"/>
    <property type="project" value="InterPro"/>
</dbReference>
<dbReference type="AlphaFoldDB" id="A0A1J4K704"/>
<evidence type="ECO:0000256" key="4">
    <source>
        <dbReference type="ARBA" id="ARBA00023306"/>
    </source>
</evidence>
<dbReference type="RefSeq" id="XP_068360107.1">
    <property type="nucleotide sequence ID" value="XM_068503978.1"/>
</dbReference>
<keyword evidence="2 5" id="KW-0853">WD repeat</keyword>
<dbReference type="EMBL" id="MLAK01000709">
    <property type="protein sequence ID" value="OHT06971.1"/>
    <property type="molecule type" value="Genomic_DNA"/>
</dbReference>
<evidence type="ECO:0000256" key="2">
    <source>
        <dbReference type="ARBA" id="ARBA00022574"/>
    </source>
</evidence>
<dbReference type="GO" id="GO:1905786">
    <property type="term" value="P:positive regulation of anaphase-promoting complex-dependent catabolic process"/>
    <property type="evidence" value="ECO:0007669"/>
    <property type="project" value="TreeGrafter"/>
</dbReference>
<name>A0A1J4K704_9EUKA</name>
<evidence type="ECO:0000256" key="1">
    <source>
        <dbReference type="ARBA" id="ARBA00006445"/>
    </source>
</evidence>
<dbReference type="SUPFAM" id="SSF50978">
    <property type="entry name" value="WD40 repeat-like"/>
    <property type="match status" value="1"/>
</dbReference>
<dbReference type="InterPro" id="IPR015943">
    <property type="entry name" value="WD40/YVTN_repeat-like_dom_sf"/>
</dbReference>
<dbReference type="VEuPathDB" id="TrichDB:TRFO_24850"/>
<keyword evidence="4" id="KW-0131">Cell cycle</keyword>
<dbReference type="PANTHER" id="PTHR19918:SF1">
    <property type="entry name" value="FIZZY-RELATED PROTEIN HOMOLOG"/>
    <property type="match status" value="1"/>
</dbReference>
<dbReference type="GO" id="GO:0005680">
    <property type="term" value="C:anaphase-promoting complex"/>
    <property type="evidence" value="ECO:0007669"/>
    <property type="project" value="TreeGrafter"/>
</dbReference>
<dbReference type="Proteomes" id="UP000179807">
    <property type="component" value="Unassembled WGS sequence"/>
</dbReference>
<dbReference type="SMART" id="SM00320">
    <property type="entry name" value="WD40"/>
    <property type="match status" value="5"/>
</dbReference>
<evidence type="ECO:0000313" key="8">
    <source>
        <dbReference type="Proteomes" id="UP000179807"/>
    </source>
</evidence>
<dbReference type="PROSITE" id="PS50082">
    <property type="entry name" value="WD_REPEATS_2"/>
    <property type="match status" value="1"/>
</dbReference>
<dbReference type="InterPro" id="IPR033010">
    <property type="entry name" value="Cdc20/Fizzy"/>
</dbReference>
<gene>
    <name evidence="7" type="primary">mfr1</name>
    <name evidence="7" type="ORF">TRFO_24850</name>
</gene>
<dbReference type="GO" id="GO:1990757">
    <property type="term" value="F:ubiquitin ligase activator activity"/>
    <property type="evidence" value="ECO:0007669"/>
    <property type="project" value="TreeGrafter"/>
</dbReference>
<accession>A0A1J4K704</accession>